<dbReference type="InterPro" id="IPR000477">
    <property type="entry name" value="RT_dom"/>
</dbReference>
<organism evidence="2 3">
    <name type="scientific">Meganyctiphanes norvegica</name>
    <name type="common">Northern krill</name>
    <name type="synonym">Thysanopoda norvegica</name>
    <dbReference type="NCBI Taxonomy" id="48144"/>
    <lineage>
        <taxon>Eukaryota</taxon>
        <taxon>Metazoa</taxon>
        <taxon>Ecdysozoa</taxon>
        <taxon>Arthropoda</taxon>
        <taxon>Crustacea</taxon>
        <taxon>Multicrustacea</taxon>
        <taxon>Malacostraca</taxon>
        <taxon>Eumalacostraca</taxon>
        <taxon>Eucarida</taxon>
        <taxon>Euphausiacea</taxon>
        <taxon>Euphausiidae</taxon>
        <taxon>Meganyctiphanes</taxon>
    </lineage>
</organism>
<dbReference type="EMBL" id="CAXKWB010036979">
    <property type="protein sequence ID" value="CAL4149308.1"/>
    <property type="molecule type" value="Genomic_DNA"/>
</dbReference>
<dbReference type="InterPro" id="IPR036691">
    <property type="entry name" value="Endo/exonu/phosph_ase_sf"/>
</dbReference>
<sequence length="884" mass="101750">MTVATTPGLPTYTSRSGKQSTIDLTICSNNILHKLETKSLADHGSDHLPVLTKVNSAPEKFTKTKRPKWKFKEENWGKWAKEIEETYEIHNSVQEENEAFTKTLINAAEKHFKKTQSQSKTKFCKPWWNSQCTLAIARRRRARRQMERRPTTANIIEYKRCAAKAKRVIKITKRETWRNFCSKLTPETPTQEVWNMIKKMKNGKISKNPILHENGMPVKDERTQANIFAEKIEALSDNLHNQITEGQKLTINQAKEESINTDYNKRFSIEELRECIRTLPSEKATGEDDVHNMFLKKMPASKQRELLGLINRSWRTAEIPKSWKSSLIIPIPKPGKDHTNPDSYRPISLLSCISKIAERMVNTRLQWFLEKHNKLSPTQCGFRKRRSTEDPLVRLEHQVRACLINRQVNITVFFDLERAFDTVNHDHLIYKLASAGIKGNMLAWTEKFLKDRTFKVAIGNSKSEEKHLNLGLPQGSSLSPTFFNLLISDIPHPHNTLVQEYADDLAISVSANSLEEAITKIENAIRAIEQWATNNRLNLNPAKTKAMIFTKKRLPNPPTLTIKGNNIEWVKTFKYLGLTFDAPTLTWKSHIEETCRQGTQRLNILKALAGTTWGAERALLLQIYIVFIRSKLTYGMAAVSSAADSRIKALNRIQNAALRIALGAKNTSPITALQVEANIPPLDLYIREYCSKYYIKSRSQGETHPMMQDMLEDQAVENKLWTPGVFKKPFTKRTQQWMRWWNVPADLQIEDQPLQTIPPWNRPPLNIQLELTEPVKKGECTERLKAIAQATMEEKYTNHLHIFTDGSKVEKSTSSAIWIPEQNIKKGWKLEEGEHTTIMTAEMFAIKKSNGMDHIEPILHREERHCNLHRFNVIPPSTTKFFIL</sequence>
<evidence type="ECO:0000313" key="2">
    <source>
        <dbReference type="EMBL" id="CAL4149308.1"/>
    </source>
</evidence>
<dbReference type="SUPFAM" id="SSF56672">
    <property type="entry name" value="DNA/RNA polymerases"/>
    <property type="match status" value="1"/>
</dbReference>
<dbReference type="Gene3D" id="3.60.10.10">
    <property type="entry name" value="Endonuclease/exonuclease/phosphatase"/>
    <property type="match status" value="1"/>
</dbReference>
<gene>
    <name evidence="2" type="ORF">MNOR_LOCUS30390</name>
</gene>
<dbReference type="PROSITE" id="PS50878">
    <property type="entry name" value="RT_POL"/>
    <property type="match status" value="1"/>
</dbReference>
<comment type="caution">
    <text evidence="2">The sequence shown here is derived from an EMBL/GenBank/DDBJ whole genome shotgun (WGS) entry which is preliminary data.</text>
</comment>
<keyword evidence="3" id="KW-1185">Reference proteome</keyword>
<evidence type="ECO:0000259" key="1">
    <source>
        <dbReference type="PROSITE" id="PS50878"/>
    </source>
</evidence>
<dbReference type="GO" id="GO:0071897">
    <property type="term" value="P:DNA biosynthetic process"/>
    <property type="evidence" value="ECO:0007669"/>
    <property type="project" value="UniProtKB-ARBA"/>
</dbReference>
<dbReference type="SUPFAM" id="SSF56219">
    <property type="entry name" value="DNase I-like"/>
    <property type="match status" value="1"/>
</dbReference>
<dbReference type="GO" id="GO:0003676">
    <property type="term" value="F:nucleic acid binding"/>
    <property type="evidence" value="ECO:0007669"/>
    <property type="project" value="InterPro"/>
</dbReference>
<dbReference type="CDD" id="cd01650">
    <property type="entry name" value="RT_nLTR_like"/>
    <property type="match status" value="1"/>
</dbReference>
<dbReference type="InterPro" id="IPR052560">
    <property type="entry name" value="RdDP_mobile_element"/>
</dbReference>
<dbReference type="Gene3D" id="3.30.420.10">
    <property type="entry name" value="Ribonuclease H-like superfamily/Ribonuclease H"/>
    <property type="match status" value="1"/>
</dbReference>
<dbReference type="InterPro" id="IPR043502">
    <property type="entry name" value="DNA/RNA_pol_sf"/>
</dbReference>
<dbReference type="PANTHER" id="PTHR36688">
    <property type="entry name" value="ENDO/EXONUCLEASE/PHOSPHATASE DOMAIN-CONTAINING PROTEIN"/>
    <property type="match status" value="1"/>
</dbReference>
<feature type="domain" description="Reverse transcriptase" evidence="1">
    <location>
        <begin position="312"/>
        <end position="580"/>
    </location>
</feature>
<dbReference type="PANTHER" id="PTHR36688:SF2">
    <property type="entry name" value="ENDONUCLEASE_EXONUCLEASE_PHOSPHATASE DOMAIN-CONTAINING PROTEIN"/>
    <property type="match status" value="1"/>
</dbReference>
<reference evidence="2 3" key="1">
    <citation type="submission" date="2024-05" db="EMBL/GenBank/DDBJ databases">
        <authorList>
            <person name="Wallberg A."/>
        </authorList>
    </citation>
    <scope>NUCLEOTIDE SEQUENCE [LARGE SCALE GENOMIC DNA]</scope>
</reference>
<accession>A0AAV2RZW8</accession>
<dbReference type="InterPro" id="IPR036397">
    <property type="entry name" value="RNaseH_sf"/>
</dbReference>
<proteinExistence type="predicted"/>
<name>A0AAV2RZW8_MEGNR</name>
<evidence type="ECO:0000313" key="3">
    <source>
        <dbReference type="Proteomes" id="UP001497623"/>
    </source>
</evidence>
<dbReference type="Pfam" id="PF00078">
    <property type="entry name" value="RVT_1"/>
    <property type="match status" value="1"/>
</dbReference>
<protein>
    <recommendedName>
        <fullName evidence="1">Reverse transcriptase domain-containing protein</fullName>
    </recommendedName>
</protein>
<dbReference type="AlphaFoldDB" id="A0AAV2RZW8"/>
<dbReference type="Proteomes" id="UP001497623">
    <property type="component" value="Unassembled WGS sequence"/>
</dbReference>